<dbReference type="AlphaFoldDB" id="A0A291GBU2"/>
<dbReference type="EMBL" id="CP022196">
    <property type="protein sequence ID" value="ATG47627.1"/>
    <property type="molecule type" value="Genomic_DNA"/>
</dbReference>
<dbReference type="Proteomes" id="UP000217935">
    <property type="component" value="Chromosome"/>
</dbReference>
<evidence type="ECO:0000313" key="1">
    <source>
        <dbReference type="EMBL" id="ATG47627.1"/>
    </source>
</evidence>
<organism evidence="1 2">
    <name type="scientific">Celeribacter ethanolicus</name>
    <dbReference type="NCBI Taxonomy" id="1758178"/>
    <lineage>
        <taxon>Bacteria</taxon>
        <taxon>Pseudomonadati</taxon>
        <taxon>Pseudomonadota</taxon>
        <taxon>Alphaproteobacteria</taxon>
        <taxon>Rhodobacterales</taxon>
        <taxon>Roseobacteraceae</taxon>
        <taxon>Celeribacter</taxon>
    </lineage>
</organism>
<reference evidence="1 2" key="1">
    <citation type="submission" date="2017-06" db="EMBL/GenBank/DDBJ databases">
        <title>Celeribacter sp. TSPH2 complete genome sequence.</title>
        <authorList>
            <person name="Woo J.-H."/>
            <person name="Kim H.-S."/>
        </authorList>
    </citation>
    <scope>NUCLEOTIDE SEQUENCE [LARGE SCALE GENOMIC DNA]</scope>
    <source>
        <strain evidence="1 2">TSPH2</strain>
    </source>
</reference>
<evidence type="ECO:0000313" key="2">
    <source>
        <dbReference type="Proteomes" id="UP000217935"/>
    </source>
</evidence>
<proteinExistence type="predicted"/>
<name>A0A291GBU2_9RHOB</name>
<gene>
    <name evidence="1" type="ORF">CEW89_08595</name>
</gene>
<sequence length="140" mass="15845">MMDQLSMFDLMRTPATILPVDPYGEVIRGQIDHILTLPHPRMAWPLASIEIHQHTDERWMWAVNMAGGGYRVGEKWGKFADSRDDATHYAAKEVLTQCERVQDPNSIGISKAQLHQIEAWAEVIASDPARAHLMELENVA</sequence>
<dbReference type="KEGG" id="ceh:CEW89_08595"/>
<keyword evidence="2" id="KW-1185">Reference proteome</keyword>
<accession>A0A291GBU2</accession>
<protein>
    <submittedName>
        <fullName evidence="1">Uncharacterized protein</fullName>
    </submittedName>
</protein>